<reference evidence="2 3" key="1">
    <citation type="journal article" date="2015" name="Int. J. Syst. Evol. Microbiol.">
        <title>Novibacillus thermophilus gen. nov., sp. nov., a Gram-staining-negative and moderately thermophilic member of the family Thermoactinomycetaceae.</title>
        <authorList>
            <person name="Yang G."/>
            <person name="Chen J."/>
            <person name="Zhou S."/>
        </authorList>
    </citation>
    <scope>NUCLEOTIDE SEQUENCE [LARGE SCALE GENOMIC DNA]</scope>
    <source>
        <strain evidence="2 3">SG-1</strain>
    </source>
</reference>
<accession>A0A1U9K3H7</accession>
<gene>
    <name evidence="2" type="ORF">B0W44_01050</name>
</gene>
<organism evidence="2 3">
    <name type="scientific">Novibacillus thermophilus</name>
    <dbReference type="NCBI Taxonomy" id="1471761"/>
    <lineage>
        <taxon>Bacteria</taxon>
        <taxon>Bacillati</taxon>
        <taxon>Bacillota</taxon>
        <taxon>Bacilli</taxon>
        <taxon>Bacillales</taxon>
        <taxon>Thermoactinomycetaceae</taxon>
        <taxon>Novibacillus</taxon>
    </lineage>
</organism>
<evidence type="ECO:0000259" key="1">
    <source>
        <dbReference type="Pfam" id="PF01610"/>
    </source>
</evidence>
<dbReference type="STRING" id="1471761.B0W44_01050"/>
<protein>
    <recommendedName>
        <fullName evidence="1">Transposase IS204/IS1001/IS1096/IS1165 DDE domain-containing protein</fullName>
    </recommendedName>
</protein>
<dbReference type="InterPro" id="IPR002560">
    <property type="entry name" value="Transposase_DDE"/>
</dbReference>
<evidence type="ECO:0000313" key="2">
    <source>
        <dbReference type="EMBL" id="AQS54587.1"/>
    </source>
</evidence>
<evidence type="ECO:0000313" key="3">
    <source>
        <dbReference type="Proteomes" id="UP000188603"/>
    </source>
</evidence>
<sequence length="131" mass="15359">MAYNKLTSDQKQTLEQLKDGKLKTGRAYRTKLALQDLWHVNQLFADFEWLGWVARSQLQPLMRVVKTIKKHKEGIRWFTSRMTNGLLEELNSLMQVAKRKARGYRNTQNLIHMVYMTANKLYIQARAMSGA</sequence>
<feature type="domain" description="Transposase IS204/IS1001/IS1096/IS1165 DDE" evidence="1">
    <location>
        <begin position="3"/>
        <end position="113"/>
    </location>
</feature>
<dbReference type="Proteomes" id="UP000188603">
    <property type="component" value="Chromosome"/>
</dbReference>
<dbReference type="AlphaFoldDB" id="A0A1U9K3H7"/>
<keyword evidence="3" id="KW-1185">Reference proteome</keyword>
<dbReference type="InterPro" id="IPR047951">
    <property type="entry name" value="Transpos_ISL3"/>
</dbReference>
<dbReference type="EMBL" id="CP019699">
    <property type="protein sequence ID" value="AQS54587.1"/>
    <property type="molecule type" value="Genomic_DNA"/>
</dbReference>
<name>A0A1U9K3H7_9BACL</name>
<dbReference type="PANTHER" id="PTHR33498">
    <property type="entry name" value="TRANSPOSASE FOR INSERTION SEQUENCE ELEMENT IS1557"/>
    <property type="match status" value="1"/>
</dbReference>
<proteinExistence type="predicted"/>
<dbReference type="KEGG" id="ntr:B0W44_01050"/>
<dbReference type="PANTHER" id="PTHR33498:SF1">
    <property type="entry name" value="TRANSPOSASE FOR INSERTION SEQUENCE ELEMENT IS1557"/>
    <property type="match status" value="1"/>
</dbReference>
<dbReference type="Pfam" id="PF01610">
    <property type="entry name" value="DDE_Tnp_ISL3"/>
    <property type="match status" value="1"/>
</dbReference>